<feature type="compositionally biased region" description="Basic and acidic residues" evidence="6">
    <location>
        <begin position="712"/>
        <end position="721"/>
    </location>
</feature>
<dbReference type="InterPro" id="IPR009060">
    <property type="entry name" value="UBA-like_sf"/>
</dbReference>
<dbReference type="SMART" id="SM00333">
    <property type="entry name" value="TUDOR"/>
    <property type="match status" value="1"/>
</dbReference>
<feature type="domain" description="UBA" evidence="7">
    <location>
        <begin position="244"/>
        <end position="285"/>
    </location>
</feature>
<feature type="compositionally biased region" description="Basic and acidic residues" evidence="6">
    <location>
        <begin position="397"/>
        <end position="415"/>
    </location>
</feature>
<organism evidence="9">
    <name type="scientific">Rhipicephalus pulchellus</name>
    <name type="common">Yellow backed tick</name>
    <name type="synonym">Dermacentor pulchellus</name>
    <dbReference type="NCBI Taxonomy" id="72859"/>
    <lineage>
        <taxon>Eukaryota</taxon>
        <taxon>Metazoa</taxon>
        <taxon>Ecdysozoa</taxon>
        <taxon>Arthropoda</taxon>
        <taxon>Chelicerata</taxon>
        <taxon>Arachnida</taxon>
        <taxon>Acari</taxon>
        <taxon>Parasitiformes</taxon>
        <taxon>Ixodida</taxon>
        <taxon>Ixodoidea</taxon>
        <taxon>Ixodidae</taxon>
        <taxon>Rhipicephalinae</taxon>
        <taxon>Rhipicephalus</taxon>
        <taxon>Rhipicephalus</taxon>
    </lineage>
</organism>
<feature type="region of interest" description="Disordered" evidence="6">
    <location>
        <begin position="561"/>
        <end position="612"/>
    </location>
</feature>
<evidence type="ECO:0000313" key="9">
    <source>
        <dbReference type="EMBL" id="JAA58070.1"/>
    </source>
</evidence>
<sequence>MGLQEELKERGWFLSAEGLEECVEGLENPKAEDVIRKAVNFDLADIGEGGLPEDVSRNKVDSITGPVVVQIQKIRNVSAPKSNPESDHSPRLLRLHLYDGTSYCSAIQWGRWNNISLSTPPGSKILLKSEPIPVVNGFLLLAERNFKFLGGNVAHLIEKWELAKNLSHHKRTAGEEGGAPPWVPFGQKIDASRLKNIKGGFKSMDLCQKDTKPNESFEKHRQMTIAEISRAKEGKVKVFGGGKQQPQDGDIAQLVGLGYSVDAAVSALKTHNCDIAAAMQALELSDRNRRDRANRPETGRKRREPRERDSGDEKAPSRPSGPSTLFDYLQNQISLPKVPDVEDSHLGDRPSEAHSTHDHSNRGGHSSSKGRMNGPSSNSGRFAQQQQHQPSQRYRGHKESSRGEGDHSYQNHLHDGPSSGFYSNNAGPYNRHRGSQEGGGPPQQSRTYQGNQSNRNHPRQSPVDGGDRRRAPQACDLAPGSRPAPRGGDRSSSDLKPSGPKRIFSGQKVLAKYWEDGKFYRALVHEVSANGNTCVVKFVDYGNHEEVLCSDVQTVSLAQWDKGQSSSSRQEYHRPAGSGSAASGGGGGGGGSHHGPPPQQHQQQHFNSSRDSEDYRYLEAMMQNEAANAAASQQQQQQPPPPPPPPQQHQQPQHQQPQHQQPQHQQPQHHQPNYYHQPQQQHHQQQHNYHHQQQQQHHHHQPQYQPQQHHRPPTDGYEHGGYRQRPPPQHHKQQQHHQPPFGNAGGHGRPQQQLYQPPAQRRQAPT</sequence>
<feature type="compositionally biased region" description="Polar residues" evidence="6">
    <location>
        <begin position="363"/>
        <end position="383"/>
    </location>
</feature>
<dbReference type="AlphaFoldDB" id="L7M215"/>
<feature type="region of interest" description="Disordered" evidence="6">
    <location>
        <begin position="339"/>
        <end position="503"/>
    </location>
</feature>
<dbReference type="InterPro" id="IPR015940">
    <property type="entry name" value="UBA"/>
</dbReference>
<feature type="compositionally biased region" description="Low complexity" evidence="6">
    <location>
        <begin position="626"/>
        <end position="637"/>
    </location>
</feature>
<feature type="compositionally biased region" description="Basic and acidic residues" evidence="6">
    <location>
        <begin position="286"/>
        <end position="316"/>
    </location>
</feature>
<dbReference type="PROSITE" id="PS50304">
    <property type="entry name" value="TUDOR"/>
    <property type="match status" value="1"/>
</dbReference>
<dbReference type="InterPro" id="IPR042470">
    <property type="entry name" value="RMI1_N_C_sf"/>
</dbReference>
<evidence type="ECO:0000259" key="8">
    <source>
        <dbReference type="PROSITE" id="PS50304"/>
    </source>
</evidence>
<dbReference type="Pfam" id="PF00567">
    <property type="entry name" value="TUDOR"/>
    <property type="match status" value="1"/>
</dbReference>
<evidence type="ECO:0000256" key="1">
    <source>
        <dbReference type="ARBA" id="ARBA00004123"/>
    </source>
</evidence>
<dbReference type="PROSITE" id="PS50030">
    <property type="entry name" value="UBA"/>
    <property type="match status" value="1"/>
</dbReference>
<evidence type="ECO:0000256" key="3">
    <source>
        <dbReference type="ARBA" id="ARBA00022853"/>
    </source>
</evidence>
<keyword evidence="3" id="KW-0156">Chromatin regulator</keyword>
<dbReference type="Gene3D" id="1.10.8.10">
    <property type="entry name" value="DNA helicase RuvA subunit, C-terminal domain"/>
    <property type="match status" value="1"/>
</dbReference>
<dbReference type="InterPro" id="IPR013894">
    <property type="entry name" value="RMI1_OB"/>
</dbReference>
<dbReference type="Gene3D" id="2.30.30.140">
    <property type="match status" value="1"/>
</dbReference>
<dbReference type="GO" id="GO:0005634">
    <property type="term" value="C:nucleus"/>
    <property type="evidence" value="ECO:0007669"/>
    <property type="project" value="UniProtKB-SubCell"/>
</dbReference>
<dbReference type="Pfam" id="PF08585">
    <property type="entry name" value="RMI1_N_C"/>
    <property type="match status" value="1"/>
</dbReference>
<dbReference type="Gene3D" id="2.40.50.770">
    <property type="entry name" value="RecQ-mediated genome instability protein Rmi1, C-terminal domain"/>
    <property type="match status" value="1"/>
</dbReference>
<reference evidence="9" key="2">
    <citation type="journal article" date="2015" name="J. Proteomics">
        <title>Sexual differences in the sialomes of the zebra tick, Rhipicephalus pulchellus.</title>
        <authorList>
            <person name="Tan A.W."/>
            <person name="Francischetti I.M."/>
            <person name="Slovak M."/>
            <person name="Kini R.M."/>
            <person name="Ribeiro J.M."/>
        </authorList>
    </citation>
    <scope>NUCLEOTIDE SEQUENCE</scope>
    <source>
        <tissue evidence="9">Salivary gland</tissue>
    </source>
</reference>
<evidence type="ECO:0000256" key="2">
    <source>
        <dbReference type="ARBA" id="ARBA00013421"/>
    </source>
</evidence>
<evidence type="ECO:0000256" key="6">
    <source>
        <dbReference type="SAM" id="MobiDB-lite"/>
    </source>
</evidence>
<reference evidence="9" key="1">
    <citation type="submission" date="2012-11" db="EMBL/GenBank/DDBJ databases">
        <authorList>
            <person name="Lucero-Rivera Y.E."/>
            <person name="Tovar-Ramirez D."/>
        </authorList>
    </citation>
    <scope>NUCLEOTIDE SEQUENCE</scope>
    <source>
        <tissue evidence="9">Salivary gland</tissue>
    </source>
</reference>
<feature type="compositionally biased region" description="Low complexity" evidence="6">
    <location>
        <begin position="648"/>
        <end position="683"/>
    </location>
</feature>
<protein>
    <recommendedName>
        <fullName evidence="2">Tudor domain-containing protein 3</fullName>
    </recommendedName>
</protein>
<feature type="region of interest" description="Disordered" evidence="6">
    <location>
        <begin position="286"/>
        <end position="326"/>
    </location>
</feature>
<evidence type="ECO:0000256" key="4">
    <source>
        <dbReference type="ARBA" id="ARBA00023242"/>
    </source>
</evidence>
<feature type="compositionally biased region" description="Gly residues" evidence="6">
    <location>
        <begin position="582"/>
        <end position="593"/>
    </location>
</feature>
<dbReference type="GO" id="GO:0006325">
    <property type="term" value="P:chromatin organization"/>
    <property type="evidence" value="ECO:0007669"/>
    <property type="project" value="UniProtKB-KW"/>
</dbReference>
<accession>L7M215</accession>
<feature type="compositionally biased region" description="Polar residues" evidence="6">
    <location>
        <begin position="446"/>
        <end position="455"/>
    </location>
</feature>
<dbReference type="PANTHER" id="PTHR13681:SF24">
    <property type="entry name" value="TUDOR DOMAIN-CONTAINING PROTEIN 3"/>
    <property type="match status" value="1"/>
</dbReference>
<name>L7M215_RHIPC</name>
<evidence type="ECO:0000256" key="5">
    <source>
        <dbReference type="ARBA" id="ARBA00035105"/>
    </source>
</evidence>
<feature type="compositionally biased region" description="Basic and acidic residues" evidence="6">
    <location>
        <begin position="339"/>
        <end position="361"/>
    </location>
</feature>
<feature type="compositionally biased region" description="Pro residues" evidence="6">
    <location>
        <begin position="638"/>
        <end position="647"/>
    </location>
</feature>
<proteinExistence type="evidence at transcript level"/>
<dbReference type="InterPro" id="IPR002999">
    <property type="entry name" value="Tudor"/>
</dbReference>
<dbReference type="SUPFAM" id="SSF46934">
    <property type="entry name" value="UBA-like"/>
    <property type="match status" value="1"/>
</dbReference>
<dbReference type="SUPFAM" id="SSF63748">
    <property type="entry name" value="Tudor/PWWP/MBT"/>
    <property type="match status" value="1"/>
</dbReference>
<dbReference type="CDD" id="cd14270">
    <property type="entry name" value="UBA"/>
    <property type="match status" value="1"/>
</dbReference>
<comment type="function">
    <text evidence="5">Scaffolding protein that specifically recognizes and binds dimethylarginine-containing proteins. Plays a role in the regulation of translation of target mRNAs by binding Arg/Gly-rich motifs (GAR) in dimethylarginine-containing proteins. In nucleus, acts as a coactivator: recognizes and binds asymmetric dimethylation on the core histone tails associated with transcriptional activation (H3R17me2a and H4R3me2a) and recruits proteins at these arginine-methylated loci. In cytoplasm, acts as an antiviral factor that participates in the assembly of stress granules together with G3BP1.</text>
</comment>
<comment type="subcellular location">
    <subcellularLocation>
        <location evidence="1">Nucleus</location>
    </subcellularLocation>
</comment>
<dbReference type="EMBL" id="GACK01006964">
    <property type="protein sequence ID" value="JAA58070.1"/>
    <property type="molecule type" value="mRNA"/>
</dbReference>
<feature type="compositionally biased region" description="Basic residues" evidence="6">
    <location>
        <begin position="684"/>
        <end position="701"/>
    </location>
</feature>
<feature type="region of interest" description="Disordered" evidence="6">
    <location>
        <begin position="626"/>
        <end position="766"/>
    </location>
</feature>
<feature type="domain" description="Tudor" evidence="8">
    <location>
        <begin position="502"/>
        <end position="562"/>
    </location>
</feature>
<evidence type="ECO:0000259" key="7">
    <source>
        <dbReference type="PROSITE" id="PS50030"/>
    </source>
</evidence>
<keyword evidence="4" id="KW-0539">Nucleus</keyword>
<dbReference type="PANTHER" id="PTHR13681">
    <property type="entry name" value="SURVIVAL OF MOTOR NEURON-RELATED-SPLICING FACTOR 30-RELATED"/>
    <property type="match status" value="1"/>
</dbReference>
<dbReference type="SMART" id="SM01161">
    <property type="entry name" value="DUF1767"/>
    <property type="match status" value="1"/>
</dbReference>